<dbReference type="Gene3D" id="3.40.50.1820">
    <property type="entry name" value="alpha/beta hydrolase"/>
    <property type="match status" value="1"/>
</dbReference>
<gene>
    <name evidence="3" type="ORF">SFSGTM_20480</name>
</gene>
<reference evidence="4" key="1">
    <citation type="submission" date="2019-11" db="EMBL/GenBank/DDBJ databases">
        <title>Isolation and characterization of a novel species in the genus Sulfuriferula.</title>
        <authorList>
            <person name="Mochizuki J."/>
            <person name="Kojima H."/>
            <person name="Fukui M."/>
        </authorList>
    </citation>
    <scope>NUCLEOTIDE SEQUENCE [LARGE SCALE GENOMIC DNA]</scope>
    <source>
        <strain evidence="4">SGTM</strain>
    </source>
</reference>
<evidence type="ECO:0000313" key="4">
    <source>
        <dbReference type="Proteomes" id="UP000463939"/>
    </source>
</evidence>
<dbReference type="KEGG" id="sniv:SFSGTM_20480"/>
<evidence type="ECO:0000256" key="1">
    <source>
        <dbReference type="SAM" id="SignalP"/>
    </source>
</evidence>
<evidence type="ECO:0000259" key="2">
    <source>
        <dbReference type="Pfam" id="PF12697"/>
    </source>
</evidence>
<dbReference type="InterPro" id="IPR029058">
    <property type="entry name" value="AB_hydrolase_fold"/>
</dbReference>
<dbReference type="RefSeq" id="WP_198420547.1">
    <property type="nucleotide sequence ID" value="NZ_AP021881.1"/>
</dbReference>
<protein>
    <recommendedName>
        <fullName evidence="2">AB hydrolase-1 domain-containing protein</fullName>
    </recommendedName>
</protein>
<dbReference type="InterPro" id="IPR000073">
    <property type="entry name" value="AB_hydrolase_1"/>
</dbReference>
<proteinExistence type="predicted"/>
<keyword evidence="1" id="KW-0732">Signal</keyword>
<evidence type="ECO:0000313" key="3">
    <source>
        <dbReference type="EMBL" id="BBP01340.1"/>
    </source>
</evidence>
<accession>A0A809SI25</accession>
<feature type="signal peptide" evidence="1">
    <location>
        <begin position="1"/>
        <end position="21"/>
    </location>
</feature>
<organism evidence="3 4">
    <name type="scientific">Sulfuriferula nivalis</name>
    <dbReference type="NCBI Taxonomy" id="2675298"/>
    <lineage>
        <taxon>Bacteria</taxon>
        <taxon>Pseudomonadati</taxon>
        <taxon>Pseudomonadota</taxon>
        <taxon>Betaproteobacteria</taxon>
        <taxon>Nitrosomonadales</taxon>
        <taxon>Sulfuricellaceae</taxon>
        <taxon>Sulfuriferula</taxon>
    </lineage>
</organism>
<keyword evidence="4" id="KW-1185">Reference proteome</keyword>
<feature type="domain" description="AB hydrolase-1" evidence="2">
    <location>
        <begin position="28"/>
        <end position="202"/>
    </location>
</feature>
<dbReference type="Pfam" id="PF12697">
    <property type="entry name" value="Abhydrolase_6"/>
    <property type="match status" value="1"/>
</dbReference>
<name>A0A809SI25_9PROT</name>
<dbReference type="Proteomes" id="UP000463939">
    <property type="component" value="Chromosome"/>
</dbReference>
<dbReference type="SUPFAM" id="SSF53474">
    <property type="entry name" value="alpha/beta-Hydrolases"/>
    <property type="match status" value="1"/>
</dbReference>
<dbReference type="AlphaFoldDB" id="A0A809SI25"/>
<feature type="chain" id="PRO_5032813904" description="AB hydrolase-1 domain-containing protein" evidence="1">
    <location>
        <begin position="22"/>
        <end position="258"/>
    </location>
</feature>
<dbReference type="EMBL" id="AP021881">
    <property type="protein sequence ID" value="BBP01340.1"/>
    <property type="molecule type" value="Genomic_DNA"/>
</dbReference>
<sequence length="258" mass="27971">MAFRSILLAWCLMWFGSLAHAQSPQLGIVIMHGKGGSPSGLVSTLAEGLQTRGYLVSNLDMPWSGRRHYDVDVAHAQREVEAAILSLRQQGAQKVFVAGHSQGGVFAMYLAGVLPVDGVIAMSPGGNVASAGFREKLGETVAQARQLQATGQGDVTVGLNDYEGSRGLFTVITTPNIYLSWFDPEGAMNLEYSVLAAKVPILWTVAKNDYPALRQVNIPLYSKLPANPSNHYYESDSDHKGAPTADMDEIVRWTHELK</sequence>